<gene>
    <name evidence="1" type="ORF">JG688_00017711</name>
</gene>
<comment type="caution">
    <text evidence="1">The sequence shown here is derived from an EMBL/GenBank/DDBJ whole genome shotgun (WGS) entry which is preliminary data.</text>
</comment>
<keyword evidence="2" id="KW-1185">Reference proteome</keyword>
<accession>A0A8J5IH07</accession>
<dbReference type="AlphaFoldDB" id="A0A8J5IH07"/>
<dbReference type="EMBL" id="JAENGY010002794">
    <property type="protein sequence ID" value="KAG6943222.1"/>
    <property type="molecule type" value="Genomic_DNA"/>
</dbReference>
<name>A0A8J5IH07_9STRA</name>
<organism evidence="1 2">
    <name type="scientific">Phytophthora aleatoria</name>
    <dbReference type="NCBI Taxonomy" id="2496075"/>
    <lineage>
        <taxon>Eukaryota</taxon>
        <taxon>Sar</taxon>
        <taxon>Stramenopiles</taxon>
        <taxon>Oomycota</taxon>
        <taxon>Peronosporomycetes</taxon>
        <taxon>Peronosporales</taxon>
        <taxon>Peronosporaceae</taxon>
        <taxon>Phytophthora</taxon>
    </lineage>
</organism>
<dbReference type="Proteomes" id="UP000709295">
    <property type="component" value="Unassembled WGS sequence"/>
</dbReference>
<reference evidence="1" key="1">
    <citation type="submission" date="2021-01" db="EMBL/GenBank/DDBJ databases">
        <title>Phytophthora aleatoria, a newly-described species from Pinus radiata is distinct from Phytophthora cactorum isolates based on comparative genomics.</title>
        <authorList>
            <person name="Mcdougal R."/>
            <person name="Panda P."/>
            <person name="Williams N."/>
            <person name="Studholme D.J."/>
        </authorList>
    </citation>
    <scope>NUCLEOTIDE SEQUENCE</scope>
    <source>
        <strain evidence="1">NZFS 4037</strain>
    </source>
</reference>
<evidence type="ECO:0000313" key="2">
    <source>
        <dbReference type="Proteomes" id="UP000709295"/>
    </source>
</evidence>
<proteinExistence type="predicted"/>
<evidence type="ECO:0000313" key="1">
    <source>
        <dbReference type="EMBL" id="KAG6943222.1"/>
    </source>
</evidence>
<sequence>MITTSQVWVIYRLATGQLWLQYSGVEWGSSCPQDSRCDSSGLSNAHITWSYYRAQTFWKRCLEHWTGLEVGGSQLEEHREYFSAVFLLQRGTDSDKASLIDTVNSIQECKNYWWAVCSVGQALLWQIRNQVVHEAKQWSQHTQLEYMWTSTLRQLTAVAHRE</sequence>
<protein>
    <submittedName>
        <fullName evidence="1">Uncharacterized protein</fullName>
    </submittedName>
</protein>